<organism evidence="1 2">
    <name type="scientific">Caerostris darwini</name>
    <dbReference type="NCBI Taxonomy" id="1538125"/>
    <lineage>
        <taxon>Eukaryota</taxon>
        <taxon>Metazoa</taxon>
        <taxon>Ecdysozoa</taxon>
        <taxon>Arthropoda</taxon>
        <taxon>Chelicerata</taxon>
        <taxon>Arachnida</taxon>
        <taxon>Araneae</taxon>
        <taxon>Araneomorphae</taxon>
        <taxon>Entelegynae</taxon>
        <taxon>Araneoidea</taxon>
        <taxon>Araneidae</taxon>
        <taxon>Caerostris</taxon>
    </lineage>
</organism>
<dbReference type="AlphaFoldDB" id="A0AAV4SFN4"/>
<dbReference type="EMBL" id="BPLQ01007526">
    <property type="protein sequence ID" value="GIY30648.1"/>
    <property type="molecule type" value="Genomic_DNA"/>
</dbReference>
<comment type="caution">
    <text evidence="1">The sequence shown here is derived from an EMBL/GenBank/DDBJ whole genome shotgun (WGS) entry which is preliminary data.</text>
</comment>
<sequence>MIPSQKDNCFPHSLSLTGSLPPNQIGLSQIQLLAEERSAGIWQHCKRFESGCAQIDGQENYSSHVDAIQEKLHCIFFVRMSEGGNKSQTTLLSRTCNRSRIALLFFGLFLNDKQNDTDSTPPKQ</sequence>
<gene>
    <name evidence="1" type="ORF">CDAR_541231</name>
</gene>
<evidence type="ECO:0000313" key="1">
    <source>
        <dbReference type="EMBL" id="GIY30648.1"/>
    </source>
</evidence>
<protein>
    <submittedName>
        <fullName evidence="1">Uncharacterized protein</fullName>
    </submittedName>
</protein>
<accession>A0AAV4SFN4</accession>
<keyword evidence="2" id="KW-1185">Reference proteome</keyword>
<name>A0AAV4SFN4_9ARAC</name>
<reference evidence="1 2" key="1">
    <citation type="submission" date="2021-06" db="EMBL/GenBank/DDBJ databases">
        <title>Caerostris darwini draft genome.</title>
        <authorList>
            <person name="Kono N."/>
            <person name="Arakawa K."/>
        </authorList>
    </citation>
    <scope>NUCLEOTIDE SEQUENCE [LARGE SCALE GENOMIC DNA]</scope>
</reference>
<proteinExistence type="predicted"/>
<evidence type="ECO:0000313" key="2">
    <source>
        <dbReference type="Proteomes" id="UP001054837"/>
    </source>
</evidence>
<dbReference type="Proteomes" id="UP001054837">
    <property type="component" value="Unassembled WGS sequence"/>
</dbReference>